<dbReference type="GO" id="GO:1904355">
    <property type="term" value="P:positive regulation of telomere capping"/>
    <property type="evidence" value="ECO:0007669"/>
    <property type="project" value="TreeGrafter"/>
</dbReference>
<dbReference type="InterPro" id="IPR036770">
    <property type="entry name" value="Ankyrin_rpt-contain_sf"/>
</dbReference>
<keyword evidence="7" id="KW-1185">Reference proteome</keyword>
<feature type="compositionally biased region" description="Basic and acidic residues" evidence="5">
    <location>
        <begin position="308"/>
        <end position="321"/>
    </location>
</feature>
<evidence type="ECO:0000256" key="3">
    <source>
        <dbReference type="PROSITE-ProRule" id="PRU00023"/>
    </source>
</evidence>
<keyword evidence="1" id="KW-0677">Repeat</keyword>
<dbReference type="InterPro" id="IPR002110">
    <property type="entry name" value="Ankyrin_rpt"/>
</dbReference>
<evidence type="ECO:0000313" key="6">
    <source>
        <dbReference type="EnsemblMetazoa" id="CLYHEMP009585.2"/>
    </source>
</evidence>
<dbReference type="PROSITE" id="PS50088">
    <property type="entry name" value="ANK_REPEAT"/>
    <property type="match status" value="4"/>
</dbReference>
<feature type="repeat" description="ANK" evidence="3">
    <location>
        <begin position="228"/>
        <end position="260"/>
    </location>
</feature>
<evidence type="ECO:0000256" key="1">
    <source>
        <dbReference type="ARBA" id="ARBA00022737"/>
    </source>
</evidence>
<sequence length="711" mass="81593">MKKILFGNLQSNSITMPGLRASRVADHFTLSTMSMKRLKGKFRLSSTTSLPATVVLDEWTKYDERLIDAAYKSDRERIKETIRKKGASPVKVSRDGQTALHISVKKGMLDCVEFMLAENPDLSTIDLQGRTVYHIAASKGDPVMLKKLLDYSRWCLEVKDTKEMTALHYAVASGENECVKLLINNNSPVDLRDGEGRTPLLTAIMNGYEKIAMALVLHGVDVNAPDYKERTPIFMACIQGMRDVVALLISKGADSKLVDAEGKTLEQIAGEAGHVEIVDILRNSADSGIMDIEHMHENDENEEEEEVHENGDVDETDHNIQEEQSTEMNDKENKRHSSTSSSSAQNYILEVKPTLRSPTDRVRTDSANRRSILKNDDSSLTTSIIESLMGYDIGNETINESTIAETQEKYEQEKYEMQQAISERDKKIEELEQEISNIKKKLRWETDMRFQAEKEVLGLKSQLENIDIQHSVSSEKEETQTQVQEEEPEETEIGNEETVEMEQTEQSKEETSEETKEHEEEKEEETEEDESQKEVETKKEETVQDHINFLEDHILGLEDDIEKRDIQITNLQGKLENAQELVDLNNNTTVSLEVFNKYKAEKKTERTQYREQIKILESQLSEIQASLNEAKSEKEYLEDQMSSEADEKNNLINTMRDESHKLQTRMTEFEEQYTKDISCYRENILSLYQNKMDENLDNILKKIVLLRKQES</sequence>
<accession>A0A7M5VBC7</accession>
<dbReference type="PROSITE" id="PS50297">
    <property type="entry name" value="ANK_REP_REGION"/>
    <property type="match status" value="4"/>
</dbReference>
<proteinExistence type="predicted"/>
<feature type="repeat" description="ANK" evidence="3">
    <location>
        <begin position="195"/>
        <end position="227"/>
    </location>
</feature>
<dbReference type="Gene3D" id="1.25.40.20">
    <property type="entry name" value="Ankyrin repeat-containing domain"/>
    <property type="match status" value="1"/>
</dbReference>
<evidence type="ECO:0000256" key="5">
    <source>
        <dbReference type="SAM" id="MobiDB-lite"/>
    </source>
</evidence>
<feature type="coiled-coil region" evidence="4">
    <location>
        <begin position="403"/>
        <end position="448"/>
    </location>
</feature>
<dbReference type="GO" id="GO:0090263">
    <property type="term" value="P:positive regulation of canonical Wnt signaling pathway"/>
    <property type="evidence" value="ECO:0007669"/>
    <property type="project" value="TreeGrafter"/>
</dbReference>
<dbReference type="SMART" id="SM00248">
    <property type="entry name" value="ANK"/>
    <property type="match status" value="6"/>
</dbReference>
<feature type="compositionally biased region" description="Basic and acidic residues" evidence="5">
    <location>
        <begin position="532"/>
        <end position="543"/>
    </location>
</feature>
<evidence type="ECO:0000256" key="4">
    <source>
        <dbReference type="SAM" id="Coils"/>
    </source>
</evidence>
<dbReference type="GO" id="GO:0005737">
    <property type="term" value="C:cytoplasm"/>
    <property type="evidence" value="ECO:0007669"/>
    <property type="project" value="TreeGrafter"/>
</dbReference>
<keyword evidence="2 3" id="KW-0040">ANK repeat</keyword>
<dbReference type="EnsemblMetazoa" id="CLYHEMT009585.2">
    <property type="protein sequence ID" value="CLYHEMP009585.2"/>
    <property type="gene ID" value="CLYHEMG009585"/>
</dbReference>
<dbReference type="OrthoDB" id="341259at2759"/>
<feature type="region of interest" description="Disordered" evidence="5">
    <location>
        <begin position="469"/>
        <end position="543"/>
    </location>
</feature>
<feature type="compositionally biased region" description="Basic and acidic residues" evidence="5">
    <location>
        <begin position="505"/>
        <end position="519"/>
    </location>
</feature>
<dbReference type="PANTHER" id="PTHR24180:SF45">
    <property type="entry name" value="POLY [ADP-RIBOSE] POLYMERASE TANKYRASE"/>
    <property type="match status" value="1"/>
</dbReference>
<dbReference type="Proteomes" id="UP000594262">
    <property type="component" value="Unplaced"/>
</dbReference>
<feature type="region of interest" description="Disordered" evidence="5">
    <location>
        <begin position="297"/>
        <end position="365"/>
    </location>
</feature>
<dbReference type="Pfam" id="PF12796">
    <property type="entry name" value="Ank_2"/>
    <property type="match status" value="2"/>
</dbReference>
<feature type="repeat" description="ANK" evidence="3">
    <location>
        <begin position="95"/>
        <end position="127"/>
    </location>
</feature>
<dbReference type="Pfam" id="PF00023">
    <property type="entry name" value="Ank"/>
    <property type="match status" value="1"/>
</dbReference>
<feature type="compositionally biased region" description="Acidic residues" evidence="5">
    <location>
        <begin position="520"/>
        <end position="531"/>
    </location>
</feature>
<feature type="repeat" description="ANK" evidence="3">
    <location>
        <begin position="162"/>
        <end position="194"/>
    </location>
</feature>
<reference evidence="6" key="1">
    <citation type="submission" date="2021-01" db="UniProtKB">
        <authorList>
            <consortium name="EnsemblMetazoa"/>
        </authorList>
    </citation>
    <scope>IDENTIFICATION</scope>
</reference>
<dbReference type="SUPFAM" id="SSF48403">
    <property type="entry name" value="Ankyrin repeat"/>
    <property type="match status" value="1"/>
</dbReference>
<name>A0A7M5VBC7_9CNID</name>
<dbReference type="GO" id="GO:0005634">
    <property type="term" value="C:nucleus"/>
    <property type="evidence" value="ECO:0007669"/>
    <property type="project" value="TreeGrafter"/>
</dbReference>
<organism evidence="6 7">
    <name type="scientific">Clytia hemisphaerica</name>
    <dbReference type="NCBI Taxonomy" id="252671"/>
    <lineage>
        <taxon>Eukaryota</taxon>
        <taxon>Metazoa</taxon>
        <taxon>Cnidaria</taxon>
        <taxon>Hydrozoa</taxon>
        <taxon>Hydroidolina</taxon>
        <taxon>Leptothecata</taxon>
        <taxon>Obeliida</taxon>
        <taxon>Clytiidae</taxon>
        <taxon>Clytia</taxon>
    </lineage>
</organism>
<dbReference type="GO" id="GO:0003950">
    <property type="term" value="F:NAD+ poly-ADP-ribosyltransferase activity"/>
    <property type="evidence" value="ECO:0007669"/>
    <property type="project" value="TreeGrafter"/>
</dbReference>
<evidence type="ECO:0000313" key="7">
    <source>
        <dbReference type="Proteomes" id="UP000594262"/>
    </source>
</evidence>
<dbReference type="GO" id="GO:0070198">
    <property type="term" value="P:protein localization to chromosome, telomeric region"/>
    <property type="evidence" value="ECO:0007669"/>
    <property type="project" value="TreeGrafter"/>
</dbReference>
<evidence type="ECO:0000256" key="2">
    <source>
        <dbReference type="ARBA" id="ARBA00023043"/>
    </source>
</evidence>
<dbReference type="PANTHER" id="PTHR24180">
    <property type="entry name" value="CYCLIN-DEPENDENT KINASE INHIBITOR 2C-RELATED"/>
    <property type="match status" value="1"/>
</dbReference>
<dbReference type="InterPro" id="IPR051637">
    <property type="entry name" value="Ank_repeat_dom-contain_49"/>
</dbReference>
<dbReference type="AlphaFoldDB" id="A0A7M5VBC7"/>
<keyword evidence="4" id="KW-0175">Coiled coil</keyword>
<feature type="compositionally biased region" description="Acidic residues" evidence="5">
    <location>
        <begin position="484"/>
        <end position="503"/>
    </location>
</feature>
<protein>
    <submittedName>
        <fullName evidence="6">Uncharacterized protein</fullName>
    </submittedName>
</protein>